<evidence type="ECO:0000313" key="3">
    <source>
        <dbReference type="EMBL" id="KZS44357.1"/>
    </source>
</evidence>
<proteinExistence type="predicted"/>
<feature type="compositionally biased region" description="Polar residues" evidence="1">
    <location>
        <begin position="12"/>
        <end position="30"/>
    </location>
</feature>
<evidence type="ECO:0000256" key="1">
    <source>
        <dbReference type="SAM" id="MobiDB-lite"/>
    </source>
</evidence>
<dbReference type="KEGG" id="pglu:A3958_02575"/>
<keyword evidence="2" id="KW-0812">Transmembrane</keyword>
<organism evidence="3 4">
    <name type="scientific">Paenibacillus glucanolyticus</name>
    <dbReference type="NCBI Taxonomy" id="59843"/>
    <lineage>
        <taxon>Bacteria</taxon>
        <taxon>Bacillati</taxon>
        <taxon>Bacillota</taxon>
        <taxon>Bacilli</taxon>
        <taxon>Bacillales</taxon>
        <taxon>Paenibacillaceae</taxon>
        <taxon>Paenibacillus</taxon>
    </lineage>
</organism>
<keyword evidence="2" id="KW-0472">Membrane</keyword>
<dbReference type="OrthoDB" id="2663461at2"/>
<evidence type="ECO:0000256" key="2">
    <source>
        <dbReference type="SAM" id="Phobius"/>
    </source>
</evidence>
<feature type="region of interest" description="Disordered" evidence="1">
    <location>
        <begin position="1"/>
        <end position="37"/>
    </location>
</feature>
<protein>
    <submittedName>
        <fullName evidence="3">Uncharacterized protein</fullName>
    </submittedName>
</protein>
<sequence length="150" mass="16189">MYPKLGAIKYMDQQTPSSPSEDQASPQKPKTTFIPPEDRKHSRFGIASFILSIVTLLGYILLGALGTTMIEPYMTENGPILEPTQETMEAMTTLAAVFILVMIVNIVGLVLGVVGCFSKTRKRAVAVIATIVNSVVIVTIGALFLFVLNG</sequence>
<accession>A0A163FFT0</accession>
<comment type="caution">
    <text evidence="3">The sequence shown here is derived from an EMBL/GenBank/DDBJ whole genome shotgun (WGS) entry which is preliminary data.</text>
</comment>
<dbReference type="STRING" id="59843.A3958_02575"/>
<feature type="transmembrane region" description="Helical" evidence="2">
    <location>
        <begin position="124"/>
        <end position="148"/>
    </location>
</feature>
<dbReference type="EMBL" id="LWMH01000002">
    <property type="protein sequence ID" value="KZS44357.1"/>
    <property type="molecule type" value="Genomic_DNA"/>
</dbReference>
<evidence type="ECO:0000313" key="4">
    <source>
        <dbReference type="Proteomes" id="UP000076796"/>
    </source>
</evidence>
<dbReference type="AlphaFoldDB" id="A0A163FFT0"/>
<reference evidence="3" key="1">
    <citation type="journal article" date="2016" name="Genome Announc.">
        <title>Draft genomes of two strains of Paenibacillus glucanolyticus with capability to degrade lignocellulose.</title>
        <authorList>
            <person name="Mathews S.L."/>
            <person name="Pawlak J."/>
            <person name="Grunden A.M."/>
        </authorList>
    </citation>
    <scope>NUCLEOTIDE SEQUENCE [LARGE SCALE GENOMIC DNA]</scope>
    <source>
        <strain evidence="3">SLM1</strain>
    </source>
</reference>
<keyword evidence="2" id="KW-1133">Transmembrane helix</keyword>
<gene>
    <name evidence="3" type="ORF">AWU65_30320</name>
</gene>
<name>A0A163FFT0_9BACL</name>
<dbReference type="Proteomes" id="UP000076796">
    <property type="component" value="Unassembled WGS sequence"/>
</dbReference>
<feature type="transmembrane region" description="Helical" evidence="2">
    <location>
        <begin position="90"/>
        <end position="117"/>
    </location>
</feature>
<feature type="transmembrane region" description="Helical" evidence="2">
    <location>
        <begin position="49"/>
        <end position="70"/>
    </location>
</feature>
<keyword evidence="4" id="KW-1185">Reference proteome</keyword>